<dbReference type="PANTHER" id="PTHR12289">
    <property type="entry name" value="METAXIN RELATED"/>
    <property type="match status" value="1"/>
</dbReference>
<evidence type="ECO:0000313" key="3">
    <source>
        <dbReference type="EMBL" id="PRP88652.1"/>
    </source>
</evidence>
<dbReference type="AlphaFoldDB" id="A0A2P6NXG6"/>
<comment type="caution">
    <text evidence="3">The sequence shown here is derived from an EMBL/GenBank/DDBJ whole genome shotgun (WGS) entry which is preliminary data.</text>
</comment>
<evidence type="ECO:0000259" key="2">
    <source>
        <dbReference type="Pfam" id="PF17172"/>
    </source>
</evidence>
<evidence type="ECO:0000256" key="1">
    <source>
        <dbReference type="ARBA" id="ARBA00006475"/>
    </source>
</evidence>
<comment type="similarity">
    <text evidence="1">Belongs to the FAX family.</text>
</comment>
<dbReference type="InterPro" id="IPR040079">
    <property type="entry name" value="Glutathione_S-Trfase"/>
</dbReference>
<dbReference type="InterPro" id="IPR050931">
    <property type="entry name" value="Mito_Protein_Transport_Metaxin"/>
</dbReference>
<evidence type="ECO:0000313" key="4">
    <source>
        <dbReference type="Proteomes" id="UP000241769"/>
    </source>
</evidence>
<dbReference type="EMBL" id="MDYQ01000008">
    <property type="protein sequence ID" value="PRP88652.1"/>
    <property type="molecule type" value="Genomic_DNA"/>
</dbReference>
<dbReference type="GO" id="GO:0005737">
    <property type="term" value="C:cytoplasm"/>
    <property type="evidence" value="ECO:0007669"/>
    <property type="project" value="TreeGrafter"/>
</dbReference>
<proteinExistence type="inferred from homology"/>
<name>A0A2P6NXG6_9EUKA</name>
<keyword evidence="4" id="KW-1185">Reference proteome</keyword>
<dbReference type="PANTHER" id="PTHR12289:SF41">
    <property type="entry name" value="FAILED AXON CONNECTIONS-RELATED"/>
    <property type="match status" value="1"/>
</dbReference>
<dbReference type="Proteomes" id="UP000241769">
    <property type="component" value="Unassembled WGS sequence"/>
</dbReference>
<accession>A0A2P6NXG6</accession>
<dbReference type="SFLD" id="SFLDS00019">
    <property type="entry name" value="Glutathione_Transferase_(cytos"/>
    <property type="match status" value="1"/>
</dbReference>
<dbReference type="OrthoDB" id="5809458at2759"/>
<feature type="domain" description="Thioredoxin-like fold" evidence="2">
    <location>
        <begin position="148"/>
        <end position="249"/>
    </location>
</feature>
<dbReference type="InterPro" id="IPR012336">
    <property type="entry name" value="Thioredoxin-like_fold"/>
</dbReference>
<dbReference type="InParanoid" id="A0A2P6NXG6"/>
<dbReference type="SFLD" id="SFLDG01200">
    <property type="entry name" value="SUF1.1"/>
    <property type="match status" value="1"/>
</dbReference>
<reference evidence="3 4" key="1">
    <citation type="journal article" date="2018" name="Genome Biol. Evol.">
        <title>Multiple Roots of Fruiting Body Formation in Amoebozoa.</title>
        <authorList>
            <person name="Hillmann F."/>
            <person name="Forbes G."/>
            <person name="Novohradska S."/>
            <person name="Ferling I."/>
            <person name="Riege K."/>
            <person name="Groth M."/>
            <person name="Westermann M."/>
            <person name="Marz M."/>
            <person name="Spaller T."/>
            <person name="Winckler T."/>
            <person name="Schaap P."/>
            <person name="Glockner G."/>
        </authorList>
    </citation>
    <scope>NUCLEOTIDE SEQUENCE [LARGE SCALE GENOMIC DNA]</scope>
    <source>
        <strain evidence="3 4">Jena</strain>
    </source>
</reference>
<dbReference type="Pfam" id="PF17172">
    <property type="entry name" value="GST_N_4"/>
    <property type="match status" value="1"/>
</dbReference>
<gene>
    <name evidence="3" type="ORF">PROFUN_02748</name>
</gene>
<protein>
    <recommendedName>
        <fullName evidence="2">Thioredoxin-like fold domain-containing protein</fullName>
    </recommendedName>
</protein>
<dbReference type="SFLD" id="SFLDG01180">
    <property type="entry name" value="SUF1"/>
    <property type="match status" value="1"/>
</dbReference>
<sequence>MSKPHPIESGLRVRMQFERMRFSESWSLKTGARDVKKATEQFHSSGVSPLRGPIRTLSGINIGVKLGLSQFIIVWEIYREIACSLQKLWSRHKFRKRNDNYGWLFIVASDFRSAVLLNLNCLSIPMTTSSPITLYRGFDDQGEHVWSPFVIKLEFRLRHAGLSYVTSIGNPRQGPSGKIPYIDVAPLNNSPTPHLLGDSSLIIRHMISNGHLRDLNSSLSHKEKASDLGLRSLVEDKLYFYGGRERWIDNFYVQREKILASLPYPVRVVVGNIIYRRTVATLEGQGTGRYTDEELDSLRNELWSHLNGLLTESKEKSSDGVEPFWALGGKDATEADASLYGFIVSGLIVESGPKTREIVKGYPVLVNYAKRIQNKYFADYKPLPV</sequence>
<organism evidence="3 4">
    <name type="scientific">Planoprotostelium fungivorum</name>
    <dbReference type="NCBI Taxonomy" id="1890364"/>
    <lineage>
        <taxon>Eukaryota</taxon>
        <taxon>Amoebozoa</taxon>
        <taxon>Evosea</taxon>
        <taxon>Variosea</taxon>
        <taxon>Cavosteliida</taxon>
        <taxon>Cavosteliaceae</taxon>
        <taxon>Planoprotostelium</taxon>
    </lineage>
</organism>
<dbReference type="InterPro" id="IPR026928">
    <property type="entry name" value="FAX/IsoI-like"/>
</dbReference>